<feature type="compositionally biased region" description="Basic residues" evidence="5">
    <location>
        <begin position="1028"/>
        <end position="1047"/>
    </location>
</feature>
<feature type="compositionally biased region" description="Basic and acidic residues" evidence="5">
    <location>
        <begin position="959"/>
        <end position="968"/>
    </location>
</feature>
<dbReference type="Proteomes" id="UP000747542">
    <property type="component" value="Unassembled WGS sequence"/>
</dbReference>
<keyword evidence="3 6" id="KW-0732">Signal</keyword>
<feature type="compositionally biased region" description="Polar residues" evidence="5">
    <location>
        <begin position="510"/>
        <end position="525"/>
    </location>
</feature>
<name>A0A8J5JF81_HOMAM</name>
<dbReference type="AlphaFoldDB" id="A0A8J5JF81"/>
<protein>
    <submittedName>
        <fullName evidence="8">Thrombospondin type-1 domain-containing protein 4-like 2</fullName>
    </submittedName>
</protein>
<evidence type="ECO:0000313" key="9">
    <source>
        <dbReference type="Proteomes" id="UP000747542"/>
    </source>
</evidence>
<feature type="compositionally biased region" description="Acidic residues" evidence="5">
    <location>
        <begin position="969"/>
        <end position="984"/>
    </location>
</feature>
<comment type="caution">
    <text evidence="8">The sequence shown here is derived from an EMBL/GenBank/DDBJ whole genome shotgun (WGS) entry which is preliminary data.</text>
</comment>
<evidence type="ECO:0000313" key="8">
    <source>
        <dbReference type="EMBL" id="KAG7157127.1"/>
    </source>
</evidence>
<dbReference type="FunFam" id="2.20.100.10:FF:000005">
    <property type="entry name" value="ADAM metallopeptidase with thrombospondin type 1 motif 9"/>
    <property type="match status" value="2"/>
</dbReference>
<feature type="signal peptide" evidence="6">
    <location>
        <begin position="1"/>
        <end position="18"/>
    </location>
</feature>
<dbReference type="SMART" id="SM00209">
    <property type="entry name" value="TSP1"/>
    <property type="match status" value="5"/>
</dbReference>
<dbReference type="Pfam" id="PF08686">
    <property type="entry name" value="PLAC"/>
    <property type="match status" value="1"/>
</dbReference>
<feature type="region of interest" description="Disordered" evidence="5">
    <location>
        <begin position="181"/>
        <end position="234"/>
    </location>
</feature>
<dbReference type="GO" id="GO:0030198">
    <property type="term" value="P:extracellular matrix organization"/>
    <property type="evidence" value="ECO:0007669"/>
    <property type="project" value="TreeGrafter"/>
</dbReference>
<feature type="compositionally biased region" description="Low complexity" evidence="5">
    <location>
        <begin position="441"/>
        <end position="459"/>
    </location>
</feature>
<dbReference type="SUPFAM" id="SSF82895">
    <property type="entry name" value="TSP-1 type 1 repeat"/>
    <property type="match status" value="5"/>
</dbReference>
<dbReference type="PANTHER" id="PTHR13723">
    <property type="entry name" value="ADAMTS A DISINTEGRIN AND METALLOPROTEASE WITH THROMBOSPONDIN MOTIFS PROTEASE"/>
    <property type="match status" value="1"/>
</dbReference>
<sequence>MDFCFMMCLIVLLSLKTAKDKLAAAASLPKPEALQGGRSGHSLQAAKLGSHQSLQGLHLGRIPPSCALCSRERNLCRIISGIFTRSPLPYGYSLVTPVPAGVCNLTITEMKPSKNFFALRRSDGTYVLNGNWDIEAAGQYQAAGTTFLYTPSSDDHGEQLSAPGPLTQPIDFMYLGGAPSSGLTPPSGGLGTPSGGLRPNMGGGQLTPFQPLPQGNPNIGSRNPNFGIRNPGSVGVNPGGQSLYPYGTGNTGIPGGTFGPINPVLTPVAVGGEGGQVSFNSSGVLFSPINPQGSVGTSPSGSSRNNSPFLGVPLDPSTNVGSRGPAGIPGVPPHSQPITPLGSTTKTTGSLPLPWSPTYGLQDGGRGVPLGTPFLPGQQYPRAPGGGSVPSGVGQRYPGQGRSDGGGLDGGTHDREGASGVAPSRDIGFPPEFPKNSVPLRPIAIPRPGSPGGRRPPTGGVSGHHRRPPHEATTPATPTETHRTRHQHGAKLGQGRRKIPGKSPFDPGVQLTQPNVSPSSTTHNRTVPIRPPRRRGKGSRRRHQQQDGASGVLSGRKQNQEKDRKGRHRKRGSRFQWAEKGFTPCSRPCGGGNQTVILSCERKRNKKVVPDRRCGHLIPPETRTAMCNLTPCPAAWMPGEWGPCSVTCGMGVQTRPLVCKQVVSPILTMMVPEGACLSPSTVPTSQVCEIGRCSSTTPEWEAGPWSNCSAPCGLGTRKRLVTCVVGGVAVEEDLCTATTRPVKEQVCDMGSCATNTWFFSSWSDQCSESCGTGVQTRRVHCLAGGEVPESQCSASTKPDASRPCSGQSGCGGQWFIGPWEGCSVDCGSGRETRSVLCVMYSRQRWRVTQDSQCKLEIRPPDSRECNGQPCTPDWYTSEWSQPCHLHPCNASVTPPPGPGERLGSTGGSQETQTGGEMAAPSSEDLNKDDEDDDDDSITKRPVDKDDDGDEDDAFAASTDDDRTTHQQEEEGEEEEGEEENELVVEETTGSAINVIPDKDAQGDESISDDEDGEENDEDREEEEEEAKKKKKRKRKKDRKKNRERQHKTGSTGENNDKEDTPVAIDKPTCIDRIKNCHLVFRARLCRLKYYNKLCCRTCSNT</sequence>
<evidence type="ECO:0000256" key="1">
    <source>
        <dbReference type="ARBA" id="ARBA00004613"/>
    </source>
</evidence>
<feature type="compositionally biased region" description="Acidic residues" evidence="5">
    <location>
        <begin position="1005"/>
        <end position="1024"/>
    </location>
</feature>
<dbReference type="GO" id="GO:0005576">
    <property type="term" value="C:extracellular region"/>
    <property type="evidence" value="ECO:0007669"/>
    <property type="project" value="UniProtKB-SubCell"/>
</dbReference>
<dbReference type="Pfam" id="PF19030">
    <property type="entry name" value="TSP1_ADAMTS"/>
    <property type="match status" value="5"/>
</dbReference>
<dbReference type="PANTHER" id="PTHR13723:SF305">
    <property type="entry name" value="PROTEIN MADD-4"/>
    <property type="match status" value="1"/>
</dbReference>
<feature type="compositionally biased region" description="Basic residues" evidence="5">
    <location>
        <begin position="531"/>
        <end position="543"/>
    </location>
</feature>
<dbReference type="InterPro" id="IPR010909">
    <property type="entry name" value="PLAC"/>
</dbReference>
<evidence type="ECO:0000259" key="7">
    <source>
        <dbReference type="PROSITE" id="PS50900"/>
    </source>
</evidence>
<evidence type="ECO:0000256" key="3">
    <source>
        <dbReference type="ARBA" id="ARBA00022729"/>
    </source>
</evidence>
<evidence type="ECO:0000256" key="4">
    <source>
        <dbReference type="ARBA" id="ARBA00022737"/>
    </source>
</evidence>
<feature type="compositionally biased region" description="Low complexity" evidence="5">
    <location>
        <begin position="907"/>
        <end position="916"/>
    </location>
</feature>
<dbReference type="Pfam" id="PF05986">
    <property type="entry name" value="ADAMTS_spacer1"/>
    <property type="match status" value="1"/>
</dbReference>
<dbReference type="InterPro" id="IPR036383">
    <property type="entry name" value="TSP1_rpt_sf"/>
</dbReference>
<feature type="region of interest" description="Disordered" evidence="5">
    <location>
        <begin position="290"/>
        <end position="575"/>
    </location>
</feature>
<feature type="compositionally biased region" description="Basic residues" evidence="5">
    <location>
        <begin position="483"/>
        <end position="500"/>
    </location>
</feature>
<gene>
    <name evidence="8" type="primary">Thsd4-L2</name>
    <name evidence="8" type="ORF">Hamer_G021013</name>
</gene>
<feature type="chain" id="PRO_5035243860" evidence="6">
    <location>
        <begin position="19"/>
        <end position="1101"/>
    </location>
</feature>
<feature type="compositionally biased region" description="Polar residues" evidence="5">
    <location>
        <begin position="290"/>
        <end position="308"/>
    </location>
</feature>
<keyword evidence="9" id="KW-1185">Reference proteome</keyword>
<accession>A0A8J5JF81</accession>
<evidence type="ECO:0000256" key="6">
    <source>
        <dbReference type="SAM" id="SignalP"/>
    </source>
</evidence>
<organism evidence="8 9">
    <name type="scientific">Homarus americanus</name>
    <name type="common">American lobster</name>
    <dbReference type="NCBI Taxonomy" id="6706"/>
    <lineage>
        <taxon>Eukaryota</taxon>
        <taxon>Metazoa</taxon>
        <taxon>Ecdysozoa</taxon>
        <taxon>Arthropoda</taxon>
        <taxon>Crustacea</taxon>
        <taxon>Multicrustacea</taxon>
        <taxon>Malacostraca</taxon>
        <taxon>Eumalacostraca</taxon>
        <taxon>Eucarida</taxon>
        <taxon>Decapoda</taxon>
        <taxon>Pleocyemata</taxon>
        <taxon>Astacidea</taxon>
        <taxon>Nephropoidea</taxon>
        <taxon>Nephropidae</taxon>
        <taxon>Homarus</taxon>
    </lineage>
</organism>
<dbReference type="GO" id="GO:0031012">
    <property type="term" value="C:extracellular matrix"/>
    <property type="evidence" value="ECO:0007669"/>
    <property type="project" value="TreeGrafter"/>
</dbReference>
<feature type="region of interest" description="Disordered" evidence="5">
    <location>
        <begin position="892"/>
        <end position="1063"/>
    </location>
</feature>
<keyword evidence="4" id="KW-0677">Repeat</keyword>
<dbReference type="PROSITE" id="PS50900">
    <property type="entry name" value="PLAC"/>
    <property type="match status" value="1"/>
</dbReference>
<dbReference type="Gene3D" id="2.20.100.10">
    <property type="entry name" value="Thrombospondin type-1 (TSP1) repeat"/>
    <property type="match status" value="5"/>
</dbReference>
<comment type="subcellular location">
    <subcellularLocation>
        <location evidence="1">Secreted</location>
    </subcellularLocation>
</comment>
<feature type="compositionally biased region" description="Polar residues" evidence="5">
    <location>
        <begin position="213"/>
        <end position="224"/>
    </location>
</feature>
<dbReference type="GO" id="GO:0004222">
    <property type="term" value="F:metalloendopeptidase activity"/>
    <property type="evidence" value="ECO:0007669"/>
    <property type="project" value="TreeGrafter"/>
</dbReference>
<feature type="compositionally biased region" description="Acidic residues" evidence="5">
    <location>
        <begin position="944"/>
        <end position="953"/>
    </location>
</feature>
<dbReference type="Gene3D" id="2.60.120.830">
    <property type="match status" value="1"/>
</dbReference>
<dbReference type="InterPro" id="IPR050439">
    <property type="entry name" value="ADAMTS_ADAMTS-like"/>
</dbReference>
<feature type="domain" description="PLAC" evidence="7">
    <location>
        <begin position="1065"/>
        <end position="1101"/>
    </location>
</feature>
<feature type="compositionally biased region" description="Polar residues" evidence="5">
    <location>
        <begin position="336"/>
        <end position="350"/>
    </location>
</feature>
<keyword evidence="2" id="KW-0964">Secreted</keyword>
<feature type="compositionally biased region" description="Acidic residues" evidence="5">
    <location>
        <begin position="926"/>
        <end position="935"/>
    </location>
</feature>
<dbReference type="GO" id="GO:0006508">
    <property type="term" value="P:proteolysis"/>
    <property type="evidence" value="ECO:0007669"/>
    <property type="project" value="TreeGrafter"/>
</dbReference>
<dbReference type="InterPro" id="IPR000884">
    <property type="entry name" value="TSP1_rpt"/>
</dbReference>
<reference evidence="8" key="1">
    <citation type="journal article" date="2021" name="Sci. Adv.">
        <title>The American lobster genome reveals insights on longevity, neural, and immune adaptations.</title>
        <authorList>
            <person name="Polinski J.M."/>
            <person name="Zimin A.V."/>
            <person name="Clark K.F."/>
            <person name="Kohn A.B."/>
            <person name="Sadowski N."/>
            <person name="Timp W."/>
            <person name="Ptitsyn A."/>
            <person name="Khanna P."/>
            <person name="Romanova D.Y."/>
            <person name="Williams P."/>
            <person name="Greenwood S.J."/>
            <person name="Moroz L.L."/>
            <person name="Walt D.R."/>
            <person name="Bodnar A.G."/>
        </authorList>
    </citation>
    <scope>NUCLEOTIDE SEQUENCE</scope>
    <source>
        <strain evidence="8">GMGI-L3</strain>
    </source>
</reference>
<proteinExistence type="predicted"/>
<evidence type="ECO:0000256" key="2">
    <source>
        <dbReference type="ARBA" id="ARBA00022525"/>
    </source>
</evidence>
<dbReference type="EMBL" id="JAHLQT010037948">
    <property type="protein sequence ID" value="KAG7157127.1"/>
    <property type="molecule type" value="Genomic_DNA"/>
</dbReference>
<dbReference type="InterPro" id="IPR010294">
    <property type="entry name" value="ADAMTS_spacer1"/>
</dbReference>
<dbReference type="PROSITE" id="PS50092">
    <property type="entry name" value="TSP1"/>
    <property type="match status" value="4"/>
</dbReference>
<evidence type="ECO:0000256" key="5">
    <source>
        <dbReference type="SAM" id="MobiDB-lite"/>
    </source>
</evidence>